<evidence type="ECO:0000256" key="1">
    <source>
        <dbReference type="SAM" id="Phobius"/>
    </source>
</evidence>
<reference evidence="2" key="1">
    <citation type="submission" date="2023-09" db="EMBL/GenBank/DDBJ databases">
        <authorList>
            <consortium name="CW5 consortium"/>
            <person name="Lu C.-W."/>
        </authorList>
    </citation>
    <scope>NUCLEOTIDE SEQUENCE</scope>
    <source>
        <strain evidence="2">KPS</strain>
    </source>
</reference>
<evidence type="ECO:0000313" key="2">
    <source>
        <dbReference type="EMBL" id="WMW64463.1"/>
    </source>
</evidence>
<dbReference type="RefSeq" id="WP_035067744.1">
    <property type="nucleotide sequence ID" value="NZ_CP133659.1"/>
</dbReference>
<keyword evidence="1" id="KW-1133">Transmembrane helix</keyword>
<name>A0ABY9QY57_9BACT</name>
<protein>
    <recommendedName>
        <fullName evidence="4">Glycine zipper domain-containing protein</fullName>
    </recommendedName>
</protein>
<dbReference type="Proteomes" id="UP001180616">
    <property type="component" value="Chromosome"/>
</dbReference>
<sequence>MDSYIVRGILIGGSLGVFAALLGLSDSIPRAFGVGMIGGFLAGITLERRRRRK</sequence>
<evidence type="ECO:0000313" key="3">
    <source>
        <dbReference type="Proteomes" id="UP001180616"/>
    </source>
</evidence>
<accession>A0ABY9QY57</accession>
<gene>
    <name evidence="2" type="ORF">KPS_002481</name>
</gene>
<keyword evidence="3" id="KW-1185">Reference proteome</keyword>
<feature type="transmembrane region" description="Helical" evidence="1">
    <location>
        <begin position="5"/>
        <end position="22"/>
    </location>
</feature>
<organism evidence="2 3">
    <name type="scientific">Nitratidesulfovibrio liaohensis</name>
    <dbReference type="NCBI Taxonomy" id="2604158"/>
    <lineage>
        <taxon>Bacteria</taxon>
        <taxon>Pseudomonadati</taxon>
        <taxon>Thermodesulfobacteriota</taxon>
        <taxon>Desulfovibrionia</taxon>
        <taxon>Desulfovibrionales</taxon>
        <taxon>Desulfovibrionaceae</taxon>
        <taxon>Nitratidesulfovibrio</taxon>
    </lineage>
</organism>
<feature type="transmembrane region" description="Helical" evidence="1">
    <location>
        <begin position="28"/>
        <end position="46"/>
    </location>
</feature>
<evidence type="ECO:0008006" key="4">
    <source>
        <dbReference type="Google" id="ProtNLM"/>
    </source>
</evidence>
<keyword evidence="1" id="KW-0812">Transmembrane</keyword>
<dbReference type="EMBL" id="CP133659">
    <property type="protein sequence ID" value="WMW64463.1"/>
    <property type="molecule type" value="Genomic_DNA"/>
</dbReference>
<proteinExistence type="predicted"/>
<keyword evidence="1" id="KW-0472">Membrane</keyword>